<dbReference type="Gene3D" id="3.90.920.10">
    <property type="entry name" value="DNA primase, PRIM domain"/>
    <property type="match status" value="2"/>
</dbReference>
<dbReference type="InterPro" id="IPR014146">
    <property type="entry name" value="LigD_ligase_dom"/>
</dbReference>
<evidence type="ECO:0000256" key="6">
    <source>
        <dbReference type="ARBA" id="ARBA00022722"/>
    </source>
</evidence>
<dbReference type="GO" id="GO:0003910">
    <property type="term" value="F:DNA ligase (ATP) activity"/>
    <property type="evidence" value="ECO:0007669"/>
    <property type="project" value="UniProtKB-EC"/>
</dbReference>
<dbReference type="Gene3D" id="3.30.1490.70">
    <property type="match status" value="1"/>
</dbReference>
<keyword evidence="10" id="KW-0378">Hydrolase</keyword>
<evidence type="ECO:0000256" key="21">
    <source>
        <dbReference type="SAM" id="MobiDB-lite"/>
    </source>
</evidence>
<feature type="region of interest" description="Disordered" evidence="21">
    <location>
        <begin position="159"/>
        <end position="180"/>
    </location>
</feature>
<evidence type="ECO:0000256" key="14">
    <source>
        <dbReference type="ARBA" id="ARBA00023125"/>
    </source>
</evidence>
<feature type="region of interest" description="Disordered" evidence="21">
    <location>
        <begin position="528"/>
        <end position="564"/>
    </location>
</feature>
<dbReference type="Pfam" id="PF01068">
    <property type="entry name" value="DNA_ligase_A_M"/>
    <property type="match status" value="1"/>
</dbReference>
<keyword evidence="18" id="KW-0511">Multifunctional enzyme</keyword>
<dbReference type="NCBIfam" id="NF004628">
    <property type="entry name" value="PRK05972.1"/>
    <property type="match status" value="1"/>
</dbReference>
<dbReference type="GO" id="GO:0006310">
    <property type="term" value="P:DNA recombination"/>
    <property type="evidence" value="ECO:0007669"/>
    <property type="project" value="UniProtKB-KW"/>
</dbReference>
<dbReference type="InterPro" id="IPR014145">
    <property type="entry name" value="LigD_pol_dom"/>
</dbReference>
<dbReference type="GO" id="GO:0003887">
    <property type="term" value="F:DNA-directed DNA polymerase activity"/>
    <property type="evidence" value="ECO:0007669"/>
    <property type="project" value="UniProtKB-KW"/>
</dbReference>
<evidence type="ECO:0000256" key="3">
    <source>
        <dbReference type="ARBA" id="ARBA00022598"/>
    </source>
</evidence>
<keyword evidence="11" id="KW-0269">Exonuclease</keyword>
<keyword evidence="13" id="KW-0239">DNA-directed DNA polymerase</keyword>
<dbReference type="Proteomes" id="UP000321058">
    <property type="component" value="Unassembled WGS sequence"/>
</dbReference>
<dbReference type="InterPro" id="IPR014144">
    <property type="entry name" value="LigD_PE_domain"/>
</dbReference>
<dbReference type="RefSeq" id="WP_147153970.1">
    <property type="nucleotide sequence ID" value="NZ_BKAJ01000105.1"/>
</dbReference>
<evidence type="ECO:0000256" key="17">
    <source>
        <dbReference type="ARBA" id="ARBA00023211"/>
    </source>
</evidence>
<dbReference type="Gene3D" id="3.30.470.30">
    <property type="entry name" value="DNA ligase/mRNA capping enzyme"/>
    <property type="match status" value="1"/>
</dbReference>
<evidence type="ECO:0000256" key="20">
    <source>
        <dbReference type="ARBA" id="ARBA00034003"/>
    </source>
</evidence>
<evidence type="ECO:0000256" key="8">
    <source>
        <dbReference type="ARBA" id="ARBA00022741"/>
    </source>
</evidence>
<dbReference type="InterPro" id="IPR012309">
    <property type="entry name" value="DNA_ligase_ATP-dep_C"/>
</dbReference>
<keyword evidence="8" id="KW-0547">Nucleotide-binding</keyword>
<organism evidence="23 24">
    <name type="scientific">Reyranella soli</name>
    <dbReference type="NCBI Taxonomy" id="1230389"/>
    <lineage>
        <taxon>Bacteria</taxon>
        <taxon>Pseudomonadati</taxon>
        <taxon>Pseudomonadota</taxon>
        <taxon>Alphaproteobacteria</taxon>
        <taxon>Hyphomicrobiales</taxon>
        <taxon>Reyranellaceae</taxon>
        <taxon>Reyranella</taxon>
    </lineage>
</organism>
<dbReference type="GO" id="GO:0046872">
    <property type="term" value="F:metal ion binding"/>
    <property type="evidence" value="ECO:0007669"/>
    <property type="project" value="UniProtKB-KW"/>
</dbReference>
<evidence type="ECO:0000256" key="9">
    <source>
        <dbReference type="ARBA" id="ARBA00022763"/>
    </source>
</evidence>
<dbReference type="PANTHER" id="PTHR42705:SF2">
    <property type="entry name" value="BIFUNCTIONAL NON-HOMOLOGOUS END JOINING PROTEIN LIGD"/>
    <property type="match status" value="1"/>
</dbReference>
<dbReference type="PROSITE" id="PS50160">
    <property type="entry name" value="DNA_LIGASE_A3"/>
    <property type="match status" value="1"/>
</dbReference>
<dbReference type="NCBIfam" id="TIGR02776">
    <property type="entry name" value="NHEJ_ligase_prk"/>
    <property type="match status" value="1"/>
</dbReference>
<evidence type="ECO:0000256" key="18">
    <source>
        <dbReference type="ARBA" id="ARBA00023268"/>
    </source>
</evidence>
<dbReference type="CDD" id="cd04862">
    <property type="entry name" value="PaeLigD_Pol_like"/>
    <property type="match status" value="1"/>
</dbReference>
<evidence type="ECO:0000256" key="16">
    <source>
        <dbReference type="ARBA" id="ARBA00023204"/>
    </source>
</evidence>
<dbReference type="NCBIfam" id="TIGR02779">
    <property type="entry name" value="NHEJ_ligase_lig"/>
    <property type="match status" value="1"/>
</dbReference>
<dbReference type="InterPro" id="IPR012310">
    <property type="entry name" value="DNA_ligase_ATP-dep_cent"/>
</dbReference>
<evidence type="ECO:0000313" key="24">
    <source>
        <dbReference type="Proteomes" id="UP000321058"/>
    </source>
</evidence>
<dbReference type="NCBIfam" id="TIGR02777">
    <property type="entry name" value="LigD_PE_dom"/>
    <property type="match status" value="1"/>
</dbReference>
<keyword evidence="9" id="KW-0227">DNA damage</keyword>
<reference evidence="23 24" key="1">
    <citation type="submission" date="2019-07" db="EMBL/GenBank/DDBJ databases">
        <title>Whole genome shotgun sequence of Reyranella soli NBRC 108950.</title>
        <authorList>
            <person name="Hosoyama A."/>
            <person name="Uohara A."/>
            <person name="Ohji S."/>
            <person name="Ichikawa N."/>
        </authorList>
    </citation>
    <scope>NUCLEOTIDE SEQUENCE [LARGE SCALE GENOMIC DNA]</scope>
    <source>
        <strain evidence="23 24">NBRC 108950</strain>
    </source>
</reference>
<keyword evidence="5" id="KW-0548">Nucleotidyltransferase</keyword>
<dbReference type="InterPro" id="IPR052171">
    <property type="entry name" value="NHEJ_LigD"/>
</dbReference>
<dbReference type="NCBIfam" id="TIGR02778">
    <property type="entry name" value="ligD_pol"/>
    <property type="match status" value="1"/>
</dbReference>
<evidence type="ECO:0000256" key="2">
    <source>
        <dbReference type="ARBA" id="ARBA00012727"/>
    </source>
</evidence>
<keyword evidence="7" id="KW-0479">Metal-binding</keyword>
<keyword evidence="24" id="KW-1185">Reference proteome</keyword>
<dbReference type="AlphaFoldDB" id="A0A512NI13"/>
<evidence type="ECO:0000256" key="13">
    <source>
        <dbReference type="ARBA" id="ARBA00022932"/>
    </source>
</evidence>
<dbReference type="Pfam" id="PF13298">
    <property type="entry name" value="LigD_N"/>
    <property type="match status" value="1"/>
</dbReference>
<keyword evidence="6" id="KW-0540">Nuclease</keyword>
<evidence type="ECO:0000256" key="12">
    <source>
        <dbReference type="ARBA" id="ARBA00022840"/>
    </source>
</evidence>
<protein>
    <recommendedName>
        <fullName evidence="2">DNA ligase (ATP)</fullName>
        <ecNumber evidence="2">6.5.1.1</ecNumber>
    </recommendedName>
    <alternativeName>
        <fullName evidence="19">NHEJ DNA polymerase</fullName>
    </alternativeName>
</protein>
<keyword evidence="12" id="KW-0067">ATP-binding</keyword>
<proteinExistence type="predicted"/>
<keyword evidence="3 23" id="KW-0436">Ligase</keyword>
<dbReference type="PANTHER" id="PTHR42705">
    <property type="entry name" value="BIFUNCTIONAL NON-HOMOLOGOUS END JOINING PROTEIN LIGD"/>
    <property type="match status" value="1"/>
</dbReference>
<keyword evidence="15" id="KW-0233">DNA recombination</keyword>
<dbReference type="EMBL" id="BKAJ01000105">
    <property type="protein sequence ID" value="GEP58588.1"/>
    <property type="molecule type" value="Genomic_DNA"/>
</dbReference>
<evidence type="ECO:0000256" key="10">
    <source>
        <dbReference type="ARBA" id="ARBA00022801"/>
    </source>
</evidence>
<evidence type="ECO:0000313" key="23">
    <source>
        <dbReference type="EMBL" id="GEP58588.1"/>
    </source>
</evidence>
<evidence type="ECO:0000256" key="15">
    <source>
        <dbReference type="ARBA" id="ARBA00023172"/>
    </source>
</evidence>
<feature type="compositionally biased region" description="Basic and acidic residues" evidence="21">
    <location>
        <begin position="528"/>
        <end position="555"/>
    </location>
</feature>
<dbReference type="CDD" id="cd07971">
    <property type="entry name" value="OBF_DNA_ligase_LigD"/>
    <property type="match status" value="1"/>
</dbReference>
<dbReference type="Gene3D" id="2.40.50.140">
    <property type="entry name" value="Nucleic acid-binding proteins"/>
    <property type="match status" value="1"/>
</dbReference>
<dbReference type="EC" id="6.5.1.1" evidence="2"/>
<comment type="catalytic activity">
    <reaction evidence="20">
        <text>ATP + (deoxyribonucleotide)n-3'-hydroxyl + 5'-phospho-(deoxyribonucleotide)m = (deoxyribonucleotide)n+m + AMP + diphosphate.</text>
        <dbReference type="EC" id="6.5.1.1"/>
    </reaction>
</comment>
<evidence type="ECO:0000259" key="22">
    <source>
        <dbReference type="PROSITE" id="PS50160"/>
    </source>
</evidence>
<keyword evidence="4" id="KW-0808">Transferase</keyword>
<dbReference type="CDD" id="cd07906">
    <property type="entry name" value="Adenylation_DNA_ligase_LigD_LigC"/>
    <property type="match status" value="1"/>
</dbReference>
<evidence type="ECO:0000256" key="5">
    <source>
        <dbReference type="ARBA" id="ARBA00022695"/>
    </source>
</evidence>
<keyword evidence="17" id="KW-0464">Manganese</keyword>
<dbReference type="SUPFAM" id="SSF56091">
    <property type="entry name" value="DNA ligase/mRNA capping enzyme, catalytic domain"/>
    <property type="match status" value="1"/>
</dbReference>
<comment type="cofactor">
    <cofactor evidence="1">
        <name>Mn(2+)</name>
        <dbReference type="ChEBI" id="CHEBI:29035"/>
    </cofactor>
</comment>
<evidence type="ECO:0000256" key="4">
    <source>
        <dbReference type="ARBA" id="ARBA00022679"/>
    </source>
</evidence>
<dbReference type="InterPro" id="IPR014143">
    <property type="entry name" value="NHEJ_ligase_prk"/>
</dbReference>
<evidence type="ECO:0000256" key="1">
    <source>
        <dbReference type="ARBA" id="ARBA00001936"/>
    </source>
</evidence>
<dbReference type="GO" id="GO:0006281">
    <property type="term" value="P:DNA repair"/>
    <property type="evidence" value="ECO:0007669"/>
    <property type="project" value="UniProtKB-KW"/>
</dbReference>
<dbReference type="Pfam" id="PF21686">
    <property type="entry name" value="LigD_Prim-Pol"/>
    <property type="match status" value="2"/>
</dbReference>
<dbReference type="SUPFAM" id="SSF50249">
    <property type="entry name" value="Nucleic acid-binding proteins"/>
    <property type="match status" value="1"/>
</dbReference>
<name>A0A512NI13_9HYPH</name>
<evidence type="ECO:0000256" key="11">
    <source>
        <dbReference type="ARBA" id="ARBA00022839"/>
    </source>
</evidence>
<evidence type="ECO:0000256" key="7">
    <source>
        <dbReference type="ARBA" id="ARBA00022723"/>
    </source>
</evidence>
<dbReference type="Pfam" id="PF04679">
    <property type="entry name" value="DNA_ligase_A_C"/>
    <property type="match status" value="1"/>
</dbReference>
<feature type="domain" description="ATP-dependent DNA ligase family profile" evidence="22">
    <location>
        <begin position="322"/>
        <end position="448"/>
    </location>
</feature>
<sequence length="1060" mass="116282">MAKSLDAYNAKRDFSKTPEPPGRRAAKPGNSYVIQKHAARRLHYDFRLELDGVLKSWAVPEGPSLVAGKKRLAVATEDHPLDYGGFEGVIPEGQYGSGTVMIWDQGTWAPDFDPEFGYKKGHLKFHLNGKKLKGQWHLVRMKPKPREKNENWLLFKSDDEAARPAGDPDITKEKPNSAATGRSIEAIAREKDRLWASGQGEITETKKKRRRKSAVDAAAIAKAKATPMPGYIEPSLATATETAPSGKDWLHEIKHDGYRLQAHLENGRVKLFSRQGLDWTERFPVVAHALADVPVKLAIIDGEVVVQTATGVASFPMLVDALKNGSGDTLFYGFDLLYLDGHDLRDAPLVARKQALAALLAETGSDRLRYSDHIVGDGDAVFRHASRLGLEGIISKQATAPYRSGRVKTWLKVKSSQSDPFVIAGYVPSTVDPKSVGALVLGEYAGNRLVPVGHCGSGFTAASARELWQRLDPLRTTKPPLKDETAPPKGVRWVEPVLSAEIEYRGRTGGGLIRHAVFRELVEGTVENRRPDRSAKRGVEGPSHNDKRPVVERRSLHSASLRSGRREAELPVRLTNPGRLLWPDQGITKQGLAEFYGEIADWILPHLVGRPLSLLRHPEGINEKGFFQKHAWAGLGDSVRQLPVPNDDQLMLVIDDLAGLLELVQASVLEIHPWGAKAERPELPDRVTIDLDPGDNVPWQRVIDAAHDVRRRLAALKLESFVKTTGGKGLHVVFPLTPQADWDTVKAFAQSIASAMAADRPDLYTDNMAKSGRRGRIFVDYLRNGMGATAIGAYSTRAREGAPVSVPLAWDELGENIRSNHFTLLTLPKRLAFLDHDPWEGLASLKQSLPGATVNVPTKAELAAYWKKVAKQALVHLARRPLKLVGSTPGKPPKAVRKAGDDRFWIDSVDGLLGLVEMGAVELHAANVTIDDPERPDMLVFSVNAADVALRLHTLLKAEGLESWPKLTGGRELHVMVPIEPDLNAQEALRYSEQLASRLAKANIDCRYNRPGATAVAAFSPRALAGFPIAAPVDWAELQRGIAPDAFTMKQPRGKAETSA</sequence>
<keyword evidence="16" id="KW-0234">DNA repair</keyword>
<dbReference type="GO" id="GO:0004527">
    <property type="term" value="F:exonuclease activity"/>
    <property type="evidence" value="ECO:0007669"/>
    <property type="project" value="UniProtKB-KW"/>
</dbReference>
<keyword evidence="14" id="KW-0238">DNA-binding</keyword>
<dbReference type="GO" id="GO:0005524">
    <property type="term" value="F:ATP binding"/>
    <property type="evidence" value="ECO:0007669"/>
    <property type="project" value="UniProtKB-KW"/>
</dbReference>
<evidence type="ECO:0000256" key="19">
    <source>
        <dbReference type="ARBA" id="ARBA00029943"/>
    </source>
</evidence>
<gene>
    <name evidence="23" type="ORF">RSO01_57540</name>
</gene>
<accession>A0A512NI13</accession>
<dbReference type="InterPro" id="IPR033651">
    <property type="entry name" value="PaeLigD_Pol-like"/>
</dbReference>
<dbReference type="InterPro" id="IPR012340">
    <property type="entry name" value="NA-bd_OB-fold"/>
</dbReference>
<dbReference type="GO" id="GO:0003677">
    <property type="term" value="F:DNA binding"/>
    <property type="evidence" value="ECO:0007669"/>
    <property type="project" value="UniProtKB-KW"/>
</dbReference>
<comment type="caution">
    <text evidence="23">The sequence shown here is derived from an EMBL/GenBank/DDBJ whole genome shotgun (WGS) entry which is preliminary data.</text>
</comment>
<feature type="region of interest" description="Disordered" evidence="21">
    <location>
        <begin position="1"/>
        <end position="29"/>
    </location>
</feature>
<dbReference type="OrthoDB" id="9802472at2"/>